<gene>
    <name evidence="2" type="ORF">AVDCRST_MAG48-2188</name>
</gene>
<proteinExistence type="predicted"/>
<feature type="compositionally biased region" description="Low complexity" evidence="1">
    <location>
        <begin position="1"/>
        <end position="13"/>
    </location>
</feature>
<sequence>MFPSSSVTVSSSVHLRSGEGSEHSGEHVGESDPAWALTRQEVLELLS</sequence>
<dbReference type="EMBL" id="CADCTS010000311">
    <property type="protein sequence ID" value="CAA9312962.1"/>
    <property type="molecule type" value="Genomic_DNA"/>
</dbReference>
<feature type="compositionally biased region" description="Basic and acidic residues" evidence="1">
    <location>
        <begin position="16"/>
        <end position="30"/>
    </location>
</feature>
<protein>
    <submittedName>
        <fullName evidence="2">Uncharacterized protein</fullName>
    </submittedName>
</protein>
<feature type="region of interest" description="Disordered" evidence="1">
    <location>
        <begin position="1"/>
        <end position="34"/>
    </location>
</feature>
<reference evidence="2" key="1">
    <citation type="submission" date="2020-02" db="EMBL/GenBank/DDBJ databases">
        <authorList>
            <person name="Meier V. D."/>
        </authorList>
    </citation>
    <scope>NUCLEOTIDE SEQUENCE</scope>
    <source>
        <strain evidence="2">AVDCRST_MAG48</strain>
    </source>
</reference>
<accession>A0A6J4KQZ2</accession>
<evidence type="ECO:0000313" key="2">
    <source>
        <dbReference type="EMBL" id="CAA9312962.1"/>
    </source>
</evidence>
<dbReference type="AlphaFoldDB" id="A0A6J4KQZ2"/>
<name>A0A6J4KQZ2_9ACTN</name>
<organism evidence="2">
    <name type="scientific">uncultured Friedmanniella sp</name>
    <dbReference type="NCBI Taxonomy" id="335381"/>
    <lineage>
        <taxon>Bacteria</taxon>
        <taxon>Bacillati</taxon>
        <taxon>Actinomycetota</taxon>
        <taxon>Actinomycetes</taxon>
        <taxon>Propionibacteriales</taxon>
        <taxon>Nocardioidaceae</taxon>
        <taxon>Friedmanniella</taxon>
        <taxon>environmental samples</taxon>
    </lineage>
</organism>
<evidence type="ECO:0000256" key="1">
    <source>
        <dbReference type="SAM" id="MobiDB-lite"/>
    </source>
</evidence>